<dbReference type="EMBL" id="JABWMH010000001">
    <property type="protein sequence ID" value="NVD26295.1"/>
    <property type="molecule type" value="Genomic_DNA"/>
</dbReference>
<dbReference type="PROSITE" id="PS50925">
    <property type="entry name" value="BLUF"/>
    <property type="match status" value="1"/>
</dbReference>
<organism evidence="2 3">
    <name type="scientific">Parasphingorhabdus flavimaris</name>
    <dbReference type="NCBI Taxonomy" id="266812"/>
    <lineage>
        <taxon>Bacteria</taxon>
        <taxon>Pseudomonadati</taxon>
        <taxon>Pseudomonadota</taxon>
        <taxon>Alphaproteobacteria</taxon>
        <taxon>Sphingomonadales</taxon>
        <taxon>Sphingomonadaceae</taxon>
        <taxon>Parasphingorhabdus</taxon>
    </lineage>
</organism>
<reference evidence="2 3" key="1">
    <citation type="submission" date="2020-06" db="EMBL/GenBank/DDBJ databases">
        <authorList>
            <person name="Kim S.-J."/>
            <person name="Park S.-J."/>
        </authorList>
    </citation>
    <scope>NUCLEOTIDE SEQUENCE [LARGE SCALE GENOMIC DNA]</scope>
    <source>
        <strain evidence="2 3">SW-151</strain>
    </source>
</reference>
<protein>
    <submittedName>
        <fullName evidence="2">BLUF domain-containing protein</fullName>
    </submittedName>
</protein>
<dbReference type="Proteomes" id="UP000652427">
    <property type="component" value="Unassembled WGS sequence"/>
</dbReference>
<name>A0ABX2MXX8_9SPHN</name>
<evidence type="ECO:0000259" key="1">
    <source>
        <dbReference type="PROSITE" id="PS50925"/>
    </source>
</evidence>
<dbReference type="SMART" id="SM01034">
    <property type="entry name" value="BLUF"/>
    <property type="match status" value="1"/>
</dbReference>
<dbReference type="Pfam" id="PF04940">
    <property type="entry name" value="BLUF"/>
    <property type="match status" value="1"/>
</dbReference>
<evidence type="ECO:0000313" key="2">
    <source>
        <dbReference type="EMBL" id="NVD26295.1"/>
    </source>
</evidence>
<dbReference type="InterPro" id="IPR007024">
    <property type="entry name" value="BLUF_domain"/>
</dbReference>
<sequence>MPDGLITSISYISTARSDLAHSDFHNILESANVRNEELDLTGLLAFNGLNFMQTLEGSRDNLNSCMRLIESDKRHDGMVIFSRRETSQREFPHWRMAGVLLVSDSREQETTIEQLLSSKWVTPETKQHFESFKSFGSQAQ</sequence>
<gene>
    <name evidence="2" type="ORF">HUO14_00085</name>
</gene>
<evidence type="ECO:0000313" key="3">
    <source>
        <dbReference type="Proteomes" id="UP000652427"/>
    </source>
</evidence>
<dbReference type="InterPro" id="IPR036046">
    <property type="entry name" value="Acylphosphatase-like_dom_sf"/>
</dbReference>
<accession>A0ABX2MXX8</accession>
<dbReference type="RefSeq" id="WP_176277875.1">
    <property type="nucleotide sequence ID" value="NZ_JABWMH010000001.1"/>
</dbReference>
<keyword evidence="3" id="KW-1185">Reference proteome</keyword>
<dbReference type="Gene3D" id="3.30.70.100">
    <property type="match status" value="1"/>
</dbReference>
<proteinExistence type="predicted"/>
<comment type="caution">
    <text evidence="2">The sequence shown here is derived from an EMBL/GenBank/DDBJ whole genome shotgun (WGS) entry which is preliminary data.</text>
</comment>
<feature type="domain" description="BLUF" evidence="1">
    <location>
        <begin position="6"/>
        <end position="97"/>
    </location>
</feature>
<dbReference type="SUPFAM" id="SSF54975">
    <property type="entry name" value="Acylphosphatase/BLUF domain-like"/>
    <property type="match status" value="1"/>
</dbReference>